<dbReference type="PROSITE" id="PS51154">
    <property type="entry name" value="MACRO"/>
    <property type="match status" value="1"/>
</dbReference>
<dbReference type="Pfam" id="PF01661">
    <property type="entry name" value="Macro"/>
    <property type="match status" value="1"/>
</dbReference>
<feature type="compositionally biased region" description="Basic and acidic residues" evidence="1">
    <location>
        <begin position="648"/>
        <end position="659"/>
    </location>
</feature>
<feature type="region of interest" description="Disordered" evidence="1">
    <location>
        <begin position="386"/>
        <end position="414"/>
    </location>
</feature>
<sequence length="659" mass="73767">AYFCMYNAIMREAAMHNFNSAVIPILTVSGVKTDTSIALAINFLIMLQHQNGVHNVTLYHDDPKVISRIFYMLGNRCIRHFPSCNYRNTILGCLPEIPCSNTSIRKLPDMIRIMWNAVPHLIQEIPFRPETVDVNVVTTSGFGQRTTISIVCANIATVPAPNGATVNAANGILQFGDGVAGVLGRAAGAAAARECDDLIARYRSLGIARLPAGSATITGCGNMKTIATRMIHAVGPIVKQGHQPSDEDVYRLKSTYDQVFRLAGMFNLESLVIPFISTGIYGFPSDLGMIIALYAALNSLPAHNIKEVVFVHNDSRTVRSFTALMGGQRELIFSSRGEADSLLATCCSAFVPPSIRGPMKRRLEKEPEYVWRQTESIVTQPFVTAANQPRHRPALSSSDAPAKRRVTPIPPMSHTLAPRALSVDIEDGIHTPDTEETVELIKPGTLRQRRLRAKETPGNAAERKRKDAERKRIRRASQSRPPKPTDEGVEMEERIARSRTNSPTRGHDQSGETATGSQSPIRNILPQKSAGTFPKETPDEYRERTRKERERIKHSRATMTSPERTMQKNVDRVRKKASRSKATPAEQQQMRDDAKQAMQRLRQNDSRDQRAARREKNKQEHAARRAKETPEQRTQRQTVDAFMHRRAREKETPEHREAR</sequence>
<organism evidence="3 4">
    <name type="scientific">Pristionchus mayeri</name>
    <dbReference type="NCBI Taxonomy" id="1317129"/>
    <lineage>
        <taxon>Eukaryota</taxon>
        <taxon>Metazoa</taxon>
        <taxon>Ecdysozoa</taxon>
        <taxon>Nematoda</taxon>
        <taxon>Chromadorea</taxon>
        <taxon>Rhabditida</taxon>
        <taxon>Rhabditina</taxon>
        <taxon>Diplogasteromorpha</taxon>
        <taxon>Diplogasteroidea</taxon>
        <taxon>Neodiplogasteridae</taxon>
        <taxon>Pristionchus</taxon>
    </lineage>
</organism>
<feature type="non-terminal residue" evidence="3">
    <location>
        <position position="1"/>
    </location>
</feature>
<comment type="caution">
    <text evidence="3">The sequence shown here is derived from an EMBL/GenBank/DDBJ whole genome shotgun (WGS) entry which is preliminary data.</text>
</comment>
<dbReference type="PANTHER" id="PTHR11106">
    <property type="entry name" value="GANGLIOSIDE INDUCED DIFFERENTIATION ASSOCIATED PROTEIN 2-RELATED"/>
    <property type="match status" value="1"/>
</dbReference>
<feature type="compositionally biased region" description="Basic and acidic residues" evidence="1">
    <location>
        <begin position="536"/>
        <end position="551"/>
    </location>
</feature>
<dbReference type="SMART" id="SM00506">
    <property type="entry name" value="A1pp"/>
    <property type="match status" value="1"/>
</dbReference>
<feature type="domain" description="Macro" evidence="2">
    <location>
        <begin position="135"/>
        <end position="329"/>
    </location>
</feature>
<feature type="non-terminal residue" evidence="3">
    <location>
        <position position="659"/>
    </location>
</feature>
<evidence type="ECO:0000256" key="1">
    <source>
        <dbReference type="SAM" id="MobiDB-lite"/>
    </source>
</evidence>
<evidence type="ECO:0000259" key="2">
    <source>
        <dbReference type="PROSITE" id="PS51154"/>
    </source>
</evidence>
<dbReference type="Proteomes" id="UP001328107">
    <property type="component" value="Unassembled WGS sequence"/>
</dbReference>
<dbReference type="InterPro" id="IPR002589">
    <property type="entry name" value="Macro_dom"/>
</dbReference>
<feature type="compositionally biased region" description="Polar residues" evidence="1">
    <location>
        <begin position="511"/>
        <end position="521"/>
    </location>
</feature>
<accession>A0AAN5I761</accession>
<feature type="compositionally biased region" description="Basic and acidic residues" evidence="1">
    <location>
        <begin position="483"/>
        <end position="496"/>
    </location>
</feature>
<dbReference type="AlphaFoldDB" id="A0AAN5I761"/>
<evidence type="ECO:0000313" key="4">
    <source>
        <dbReference type="Proteomes" id="UP001328107"/>
    </source>
</evidence>
<name>A0AAN5I761_9BILA</name>
<proteinExistence type="predicted"/>
<dbReference type="SUPFAM" id="SSF52949">
    <property type="entry name" value="Macro domain-like"/>
    <property type="match status" value="1"/>
</dbReference>
<feature type="region of interest" description="Disordered" evidence="1">
    <location>
        <begin position="430"/>
        <end position="659"/>
    </location>
</feature>
<dbReference type="EMBL" id="BTRK01000005">
    <property type="protein sequence ID" value="GMR54913.1"/>
    <property type="molecule type" value="Genomic_DNA"/>
</dbReference>
<dbReference type="InterPro" id="IPR043472">
    <property type="entry name" value="Macro_dom-like"/>
</dbReference>
<reference evidence="4" key="1">
    <citation type="submission" date="2022-10" db="EMBL/GenBank/DDBJ databases">
        <title>Genome assembly of Pristionchus species.</title>
        <authorList>
            <person name="Yoshida K."/>
            <person name="Sommer R.J."/>
        </authorList>
    </citation>
    <scope>NUCLEOTIDE SEQUENCE [LARGE SCALE GENOMIC DNA]</scope>
    <source>
        <strain evidence="4">RS5460</strain>
    </source>
</reference>
<keyword evidence="4" id="KW-1185">Reference proteome</keyword>
<protein>
    <recommendedName>
        <fullName evidence="2">Macro domain-containing protein</fullName>
    </recommendedName>
</protein>
<feature type="compositionally biased region" description="Basic and acidic residues" evidence="1">
    <location>
        <begin position="602"/>
        <end position="634"/>
    </location>
</feature>
<feature type="compositionally biased region" description="Basic and acidic residues" evidence="1">
    <location>
        <begin position="461"/>
        <end position="470"/>
    </location>
</feature>
<dbReference type="Gene3D" id="3.40.220.10">
    <property type="entry name" value="Leucine Aminopeptidase, subunit E, domain 1"/>
    <property type="match status" value="1"/>
</dbReference>
<evidence type="ECO:0000313" key="3">
    <source>
        <dbReference type="EMBL" id="GMR54913.1"/>
    </source>
</evidence>
<gene>
    <name evidence="3" type="ORF">PMAYCL1PPCAC_25108</name>
</gene>